<dbReference type="AlphaFoldDB" id="A0A1F7YPA8"/>
<sequence>MNSGQFANRVQAGKKLAEYINGLSVHADVVYALPRGGVPVAAEVAKALHTPLDIVVVKKVHHPAHPEYGVGAISELETEFIDRKRARGIGMDKVQIKEAVNQQMEELTRRVSTFKQDGGIKDLTGKSVIVVDDGIATGVTAITAALALRKRNPKTLTFAAPVCSHQSKKILYSYYDHVICLMEDRHLYAVGYYYRDFHQVSDEEVISCLASA</sequence>
<feature type="domain" description="Phosphoribosyltransferase" evidence="1">
    <location>
        <begin position="9"/>
        <end position="180"/>
    </location>
</feature>
<dbReference type="InterPro" id="IPR029057">
    <property type="entry name" value="PRTase-like"/>
</dbReference>
<dbReference type="SUPFAM" id="SSF53271">
    <property type="entry name" value="PRTase-like"/>
    <property type="match status" value="1"/>
</dbReference>
<reference evidence="2 3" key="1">
    <citation type="journal article" date="2016" name="Nat. Commun.">
        <title>Thousands of microbial genomes shed light on interconnected biogeochemical processes in an aquifer system.</title>
        <authorList>
            <person name="Anantharaman K."/>
            <person name="Brown C.T."/>
            <person name="Hug L.A."/>
            <person name="Sharon I."/>
            <person name="Castelle C.J."/>
            <person name="Probst A.J."/>
            <person name="Thomas B.C."/>
            <person name="Singh A."/>
            <person name="Wilkins M.J."/>
            <person name="Karaoz U."/>
            <person name="Brodie E.L."/>
            <person name="Williams K.H."/>
            <person name="Hubbard S.S."/>
            <person name="Banfield J.F."/>
        </authorList>
    </citation>
    <scope>NUCLEOTIDE SEQUENCE [LARGE SCALE GENOMIC DNA]</scope>
</reference>
<dbReference type="CDD" id="cd06223">
    <property type="entry name" value="PRTases_typeI"/>
    <property type="match status" value="1"/>
</dbReference>
<proteinExistence type="predicted"/>
<dbReference type="Pfam" id="PF00156">
    <property type="entry name" value="Pribosyltran"/>
    <property type="match status" value="1"/>
</dbReference>
<dbReference type="STRING" id="1802500.A2801_02325"/>
<evidence type="ECO:0000259" key="1">
    <source>
        <dbReference type="Pfam" id="PF00156"/>
    </source>
</evidence>
<dbReference type="Gene3D" id="3.40.50.2020">
    <property type="match status" value="1"/>
</dbReference>
<name>A0A1F7YPA8_9BACT</name>
<comment type="caution">
    <text evidence="2">The sequence shown here is derived from an EMBL/GenBank/DDBJ whole genome shotgun (WGS) entry which is preliminary data.</text>
</comment>
<dbReference type="EMBL" id="MGGM01000016">
    <property type="protein sequence ID" value="OGM29181.1"/>
    <property type="molecule type" value="Genomic_DNA"/>
</dbReference>
<organism evidence="2 3">
    <name type="scientific">Candidatus Woesebacteria bacterium RIFCSPHIGHO2_01_FULL_41_10</name>
    <dbReference type="NCBI Taxonomy" id="1802500"/>
    <lineage>
        <taxon>Bacteria</taxon>
        <taxon>Candidatus Woeseibacteriota</taxon>
    </lineage>
</organism>
<dbReference type="Proteomes" id="UP000177263">
    <property type="component" value="Unassembled WGS sequence"/>
</dbReference>
<evidence type="ECO:0000313" key="3">
    <source>
        <dbReference type="Proteomes" id="UP000177263"/>
    </source>
</evidence>
<evidence type="ECO:0000313" key="2">
    <source>
        <dbReference type="EMBL" id="OGM29181.1"/>
    </source>
</evidence>
<gene>
    <name evidence="2" type="ORF">A2801_02325</name>
</gene>
<accession>A0A1F7YPA8</accession>
<dbReference type="Gene3D" id="3.30.1310.20">
    <property type="entry name" value="PRTase-like"/>
    <property type="match status" value="1"/>
</dbReference>
<protein>
    <recommendedName>
        <fullName evidence="1">Phosphoribosyltransferase domain-containing protein</fullName>
    </recommendedName>
</protein>
<dbReference type="InterPro" id="IPR000836">
    <property type="entry name" value="PRTase_dom"/>
</dbReference>